<evidence type="ECO:0000256" key="1">
    <source>
        <dbReference type="ARBA" id="ARBA00022723"/>
    </source>
</evidence>
<gene>
    <name evidence="3" type="ORF">LCGC14_3063350</name>
</gene>
<evidence type="ECO:0000313" key="3">
    <source>
        <dbReference type="EMBL" id="KKK56556.1"/>
    </source>
</evidence>
<dbReference type="CDD" id="cd00371">
    <property type="entry name" value="HMA"/>
    <property type="match status" value="1"/>
</dbReference>
<dbReference type="AlphaFoldDB" id="A0A0F8Z8Z6"/>
<dbReference type="PROSITE" id="PS50846">
    <property type="entry name" value="HMA_2"/>
    <property type="match status" value="1"/>
</dbReference>
<sequence length="68" mass="7286">MTKETINVDGMTCNHCKMTVEQAAGKLDGVAKAKVDLKKNTLTVKFDEGKASLDVIKNAVSEAGYQVV</sequence>
<dbReference type="InterPro" id="IPR036163">
    <property type="entry name" value="HMA_dom_sf"/>
</dbReference>
<organism evidence="3">
    <name type="scientific">marine sediment metagenome</name>
    <dbReference type="NCBI Taxonomy" id="412755"/>
    <lineage>
        <taxon>unclassified sequences</taxon>
        <taxon>metagenomes</taxon>
        <taxon>ecological metagenomes</taxon>
    </lineage>
</organism>
<reference evidence="3" key="1">
    <citation type="journal article" date="2015" name="Nature">
        <title>Complex archaea that bridge the gap between prokaryotes and eukaryotes.</title>
        <authorList>
            <person name="Spang A."/>
            <person name="Saw J.H."/>
            <person name="Jorgensen S.L."/>
            <person name="Zaremba-Niedzwiedzka K."/>
            <person name="Martijn J."/>
            <person name="Lind A.E."/>
            <person name="van Eijk R."/>
            <person name="Schleper C."/>
            <person name="Guy L."/>
            <person name="Ettema T.J."/>
        </authorList>
    </citation>
    <scope>NUCLEOTIDE SEQUENCE</scope>
</reference>
<protein>
    <recommendedName>
        <fullName evidence="2">HMA domain-containing protein</fullName>
    </recommendedName>
</protein>
<dbReference type="InterPro" id="IPR006121">
    <property type="entry name" value="HMA_dom"/>
</dbReference>
<dbReference type="Gene3D" id="3.30.70.100">
    <property type="match status" value="1"/>
</dbReference>
<dbReference type="FunFam" id="3.30.70.100:FF:000001">
    <property type="entry name" value="ATPase copper transporting beta"/>
    <property type="match status" value="1"/>
</dbReference>
<comment type="caution">
    <text evidence="3">The sequence shown here is derived from an EMBL/GenBank/DDBJ whole genome shotgun (WGS) entry which is preliminary data.</text>
</comment>
<dbReference type="GO" id="GO:0006825">
    <property type="term" value="P:copper ion transport"/>
    <property type="evidence" value="ECO:0007669"/>
    <property type="project" value="InterPro"/>
</dbReference>
<keyword evidence="1" id="KW-0479">Metal-binding</keyword>
<dbReference type="GO" id="GO:0005507">
    <property type="term" value="F:copper ion binding"/>
    <property type="evidence" value="ECO:0007669"/>
    <property type="project" value="InterPro"/>
</dbReference>
<proteinExistence type="predicted"/>
<dbReference type="InterPro" id="IPR006122">
    <property type="entry name" value="HMA_Cu_ion-bd"/>
</dbReference>
<name>A0A0F8Z8Z6_9ZZZZ</name>
<dbReference type="Pfam" id="PF00403">
    <property type="entry name" value="HMA"/>
    <property type="match status" value="1"/>
</dbReference>
<dbReference type="NCBIfam" id="TIGR00003">
    <property type="entry name" value="copper ion binding protein"/>
    <property type="match status" value="1"/>
</dbReference>
<dbReference type="PANTHER" id="PTHR46594:SF4">
    <property type="entry name" value="P-TYPE CATION-TRANSPORTING ATPASE"/>
    <property type="match status" value="1"/>
</dbReference>
<accession>A0A0F8Z8Z6</accession>
<dbReference type="InterPro" id="IPR000428">
    <property type="entry name" value="Cu-bd"/>
</dbReference>
<feature type="domain" description="HMA" evidence="2">
    <location>
        <begin position="2"/>
        <end position="68"/>
    </location>
</feature>
<evidence type="ECO:0000259" key="2">
    <source>
        <dbReference type="PROSITE" id="PS50846"/>
    </source>
</evidence>
<dbReference type="PRINTS" id="PR00944">
    <property type="entry name" value="CUEXPORT"/>
</dbReference>
<dbReference type="SUPFAM" id="SSF55008">
    <property type="entry name" value="HMA, heavy metal-associated domain"/>
    <property type="match status" value="1"/>
</dbReference>
<dbReference type="EMBL" id="LAZR01064932">
    <property type="protein sequence ID" value="KKK56556.1"/>
    <property type="molecule type" value="Genomic_DNA"/>
</dbReference>
<dbReference type="PANTHER" id="PTHR46594">
    <property type="entry name" value="P-TYPE CATION-TRANSPORTING ATPASE"/>
    <property type="match status" value="1"/>
</dbReference>